<feature type="binding site" evidence="13 18">
    <location>
        <position position="276"/>
    </location>
    <ligand>
        <name>Zn(2+)</name>
        <dbReference type="ChEBI" id="CHEBI:29105"/>
    </ligand>
</feature>
<gene>
    <name evidence="13 20" type="primary">hisD</name>
    <name evidence="20" type="ORF">HH212_08815</name>
</gene>
<dbReference type="CDD" id="cd06572">
    <property type="entry name" value="Histidinol_dh"/>
    <property type="match status" value="1"/>
</dbReference>
<evidence type="ECO:0000256" key="11">
    <source>
        <dbReference type="ARBA" id="ARBA00023102"/>
    </source>
</evidence>
<evidence type="ECO:0000256" key="6">
    <source>
        <dbReference type="ARBA" id="ARBA00022605"/>
    </source>
</evidence>
<feature type="binding site" evidence="13 17">
    <location>
        <position position="432"/>
    </location>
    <ligand>
        <name>substrate</name>
    </ligand>
</feature>
<feature type="binding site" evidence="13 17">
    <location>
        <position position="276"/>
    </location>
    <ligand>
        <name>substrate</name>
    </ligand>
</feature>
<comment type="similarity">
    <text evidence="3 13 14 19">Belongs to the histidinol dehydrogenase family.</text>
</comment>
<comment type="pathway">
    <text evidence="2 13">Amino-acid biosynthesis; L-histidine biosynthesis; L-histidine from 5-phospho-alpha-D-ribose 1-diphosphate: step 9/9.</text>
</comment>
<dbReference type="Gene3D" id="1.20.5.1300">
    <property type="match status" value="1"/>
</dbReference>
<dbReference type="PRINTS" id="PR00083">
    <property type="entry name" value="HOLDHDRGNASE"/>
</dbReference>
<dbReference type="FunFam" id="3.40.50.1980:FF:000010">
    <property type="entry name" value="Histidinol dehydrogenase"/>
    <property type="match status" value="1"/>
</dbReference>
<dbReference type="GO" id="GO:0005829">
    <property type="term" value="C:cytosol"/>
    <property type="evidence" value="ECO:0007669"/>
    <property type="project" value="TreeGrafter"/>
</dbReference>
<keyword evidence="7 13" id="KW-0479">Metal-binding</keyword>
<dbReference type="InterPro" id="IPR022695">
    <property type="entry name" value="Histidinol_DH_monofunct"/>
</dbReference>
<dbReference type="Proteomes" id="UP000502415">
    <property type="component" value="Chromosome"/>
</dbReference>
<evidence type="ECO:0000256" key="2">
    <source>
        <dbReference type="ARBA" id="ARBA00004940"/>
    </source>
</evidence>
<dbReference type="PIRSF" id="PIRSF000099">
    <property type="entry name" value="Histidinol_dh"/>
    <property type="match status" value="1"/>
</dbReference>
<feature type="binding site" evidence="13 17">
    <location>
        <position position="378"/>
    </location>
    <ligand>
        <name>substrate</name>
    </ligand>
</feature>
<feature type="active site" description="Proton acceptor" evidence="13 15">
    <location>
        <position position="345"/>
    </location>
</feature>
<feature type="active site" description="Proton acceptor" evidence="13 15">
    <location>
        <position position="344"/>
    </location>
</feature>
<feature type="binding site" evidence="13 16">
    <location>
        <position position="231"/>
    </location>
    <ligand>
        <name>NAD(+)</name>
        <dbReference type="ChEBI" id="CHEBI:57540"/>
    </ligand>
</feature>
<evidence type="ECO:0000256" key="9">
    <source>
        <dbReference type="ARBA" id="ARBA00023002"/>
    </source>
</evidence>
<evidence type="ECO:0000256" key="8">
    <source>
        <dbReference type="ARBA" id="ARBA00022833"/>
    </source>
</evidence>
<dbReference type="GO" id="GO:0004399">
    <property type="term" value="F:histidinol dehydrogenase activity"/>
    <property type="evidence" value="ECO:0007669"/>
    <property type="project" value="UniProtKB-UniRule"/>
</dbReference>
<evidence type="ECO:0000256" key="13">
    <source>
        <dbReference type="HAMAP-Rule" id="MF_01024"/>
    </source>
</evidence>
<dbReference type="GO" id="GO:0008270">
    <property type="term" value="F:zinc ion binding"/>
    <property type="evidence" value="ECO:0007669"/>
    <property type="project" value="UniProtKB-UniRule"/>
</dbReference>
<feature type="binding site" evidence="13 17">
    <location>
        <position position="437"/>
    </location>
    <ligand>
        <name>substrate</name>
    </ligand>
</feature>
<evidence type="ECO:0000256" key="15">
    <source>
        <dbReference type="PIRSR" id="PIRSR000099-1"/>
    </source>
</evidence>
<dbReference type="PANTHER" id="PTHR21256:SF2">
    <property type="entry name" value="HISTIDINE BIOSYNTHESIS TRIFUNCTIONAL PROTEIN"/>
    <property type="match status" value="1"/>
</dbReference>
<feature type="binding site" evidence="13 17">
    <location>
        <position position="254"/>
    </location>
    <ligand>
        <name>substrate</name>
    </ligand>
</feature>
<feature type="binding site" evidence="13 17">
    <location>
        <position position="345"/>
    </location>
    <ligand>
        <name>substrate</name>
    </ligand>
</feature>
<organism evidence="20 21">
    <name type="scientific">Massilia forsythiae</name>
    <dbReference type="NCBI Taxonomy" id="2728020"/>
    <lineage>
        <taxon>Bacteria</taxon>
        <taxon>Pseudomonadati</taxon>
        <taxon>Pseudomonadota</taxon>
        <taxon>Betaproteobacteria</taxon>
        <taxon>Burkholderiales</taxon>
        <taxon>Oxalobacteraceae</taxon>
        <taxon>Telluria group</taxon>
        <taxon>Massilia</taxon>
    </lineage>
</organism>
<feature type="binding site" evidence="13 18">
    <location>
        <position position="437"/>
    </location>
    <ligand>
        <name>Zn(2+)</name>
        <dbReference type="ChEBI" id="CHEBI:29105"/>
    </ligand>
</feature>
<feature type="binding site" evidence="13 16">
    <location>
        <position position="147"/>
    </location>
    <ligand>
        <name>NAD(+)</name>
        <dbReference type="ChEBI" id="CHEBI:57540"/>
    </ligand>
</feature>
<dbReference type="HAMAP" id="MF_01024">
    <property type="entry name" value="HisD"/>
    <property type="match status" value="1"/>
</dbReference>
<comment type="function">
    <text evidence="1 13">Catalyzes the sequential NAD-dependent oxidations of L-histidinol to L-histidinaldehyde and then to L-histidine.</text>
</comment>
<dbReference type="EMBL" id="CP051685">
    <property type="protein sequence ID" value="QJE00119.1"/>
    <property type="molecule type" value="Genomic_DNA"/>
</dbReference>
<evidence type="ECO:0000256" key="16">
    <source>
        <dbReference type="PIRSR" id="PIRSR000099-2"/>
    </source>
</evidence>
<keyword evidence="6 13" id="KW-0028">Amino-acid biosynthesis</keyword>
<proteinExistence type="inferred from homology"/>
<keyword evidence="9 13" id="KW-0560">Oxidoreductase</keyword>
<evidence type="ECO:0000256" key="10">
    <source>
        <dbReference type="ARBA" id="ARBA00023027"/>
    </source>
</evidence>
<reference evidence="20 21" key="1">
    <citation type="submission" date="2020-04" db="EMBL/GenBank/DDBJ databases">
        <title>Genome sequencing of novel species.</title>
        <authorList>
            <person name="Heo J."/>
            <person name="Kim S.-J."/>
            <person name="Kim J.-S."/>
            <person name="Hong S.-B."/>
            <person name="Kwon S.-W."/>
        </authorList>
    </citation>
    <scope>NUCLEOTIDE SEQUENCE [LARGE SCALE GENOMIC DNA]</scope>
    <source>
        <strain evidence="20 21">GN2-R2</strain>
    </source>
</reference>
<keyword evidence="10 13" id="KW-0520">NAD</keyword>
<evidence type="ECO:0000313" key="21">
    <source>
        <dbReference type="Proteomes" id="UP000502415"/>
    </source>
</evidence>
<evidence type="ECO:0000313" key="20">
    <source>
        <dbReference type="EMBL" id="QJE00119.1"/>
    </source>
</evidence>
<dbReference type="InterPro" id="IPR001692">
    <property type="entry name" value="Histidinol_DH_CS"/>
</dbReference>
<dbReference type="PANTHER" id="PTHR21256">
    <property type="entry name" value="HISTIDINOL DEHYDROGENASE HDH"/>
    <property type="match status" value="1"/>
</dbReference>
<feature type="binding site" evidence="13 18">
    <location>
        <position position="378"/>
    </location>
    <ligand>
        <name>Zn(2+)</name>
        <dbReference type="ChEBI" id="CHEBI:29105"/>
    </ligand>
</feature>
<comment type="cofactor">
    <cofactor evidence="13 18">
        <name>Zn(2+)</name>
        <dbReference type="ChEBI" id="CHEBI:29105"/>
    </cofactor>
    <text evidence="13 18">Binds 1 zinc ion per subunit.</text>
</comment>
<dbReference type="GO" id="GO:0051287">
    <property type="term" value="F:NAD binding"/>
    <property type="evidence" value="ECO:0007669"/>
    <property type="project" value="InterPro"/>
</dbReference>
<keyword evidence="11 13" id="KW-0368">Histidine biosynthesis</keyword>
<evidence type="ECO:0000256" key="18">
    <source>
        <dbReference type="PIRSR" id="PIRSR000099-4"/>
    </source>
</evidence>
<evidence type="ECO:0000256" key="1">
    <source>
        <dbReference type="ARBA" id="ARBA00003850"/>
    </source>
</evidence>
<dbReference type="NCBIfam" id="TIGR00069">
    <property type="entry name" value="hisD"/>
    <property type="match status" value="1"/>
</dbReference>
<dbReference type="FunFam" id="3.40.50.1980:FF:000026">
    <property type="entry name" value="Histidinol dehydrogenase"/>
    <property type="match status" value="1"/>
</dbReference>
<dbReference type="GO" id="GO:0000105">
    <property type="term" value="P:L-histidine biosynthetic process"/>
    <property type="evidence" value="ECO:0007669"/>
    <property type="project" value="UniProtKB-UniRule"/>
</dbReference>
<feature type="binding site" evidence="13 17">
    <location>
        <position position="279"/>
    </location>
    <ligand>
        <name>substrate</name>
    </ligand>
</feature>
<feature type="binding site" evidence="13 18">
    <location>
        <position position="279"/>
    </location>
    <ligand>
        <name>Zn(2+)</name>
        <dbReference type="ChEBI" id="CHEBI:29105"/>
    </ligand>
</feature>
<feature type="binding site" evidence="13 16">
    <location>
        <position position="208"/>
    </location>
    <ligand>
        <name>NAD(+)</name>
        <dbReference type="ChEBI" id="CHEBI:57540"/>
    </ligand>
</feature>
<dbReference type="EC" id="1.1.1.23" evidence="4 13"/>
<evidence type="ECO:0000256" key="19">
    <source>
        <dbReference type="RuleBase" id="RU004175"/>
    </source>
</evidence>
<evidence type="ECO:0000256" key="14">
    <source>
        <dbReference type="PIRNR" id="PIRNR000099"/>
    </source>
</evidence>
<keyword evidence="21" id="KW-1185">Reference proteome</keyword>
<evidence type="ECO:0000256" key="17">
    <source>
        <dbReference type="PIRSR" id="PIRSR000099-3"/>
    </source>
</evidence>
<evidence type="ECO:0000256" key="12">
    <source>
        <dbReference type="ARBA" id="ARBA00049489"/>
    </source>
</evidence>
<dbReference type="AlphaFoldDB" id="A0A7Z2VVS2"/>
<dbReference type="InterPro" id="IPR016161">
    <property type="entry name" value="Ald_DH/histidinol_DH"/>
</dbReference>
<dbReference type="Gene3D" id="3.40.50.1980">
    <property type="entry name" value="Nitrogenase molybdenum iron protein domain"/>
    <property type="match status" value="2"/>
</dbReference>
<evidence type="ECO:0000256" key="7">
    <source>
        <dbReference type="ARBA" id="ARBA00022723"/>
    </source>
</evidence>
<dbReference type="KEGG" id="mfy:HH212_08815"/>
<accession>A0A7Z2VVS2</accession>
<dbReference type="SUPFAM" id="SSF53720">
    <property type="entry name" value="ALDH-like"/>
    <property type="match status" value="1"/>
</dbReference>
<name>A0A7Z2VVS2_9BURK</name>
<protein>
    <recommendedName>
        <fullName evidence="5 13">Histidinol dehydrogenase</fullName>
        <shortName evidence="13">HDH</shortName>
        <ecNumber evidence="4 13">1.1.1.23</ecNumber>
    </recommendedName>
</protein>
<dbReference type="Pfam" id="PF00815">
    <property type="entry name" value="Histidinol_dh"/>
    <property type="match status" value="1"/>
</dbReference>
<dbReference type="UniPathway" id="UPA00031">
    <property type="reaction ID" value="UER00014"/>
</dbReference>
<evidence type="ECO:0000256" key="4">
    <source>
        <dbReference type="ARBA" id="ARBA00012965"/>
    </source>
</evidence>
<dbReference type="InterPro" id="IPR012131">
    <property type="entry name" value="Hstdl_DH"/>
</dbReference>
<evidence type="ECO:0000256" key="5">
    <source>
        <dbReference type="ARBA" id="ARBA00016531"/>
    </source>
</evidence>
<comment type="catalytic activity">
    <reaction evidence="12 13">
        <text>L-histidinol + 2 NAD(+) + H2O = L-histidine + 2 NADH + 3 H(+)</text>
        <dbReference type="Rhea" id="RHEA:20641"/>
        <dbReference type="ChEBI" id="CHEBI:15377"/>
        <dbReference type="ChEBI" id="CHEBI:15378"/>
        <dbReference type="ChEBI" id="CHEBI:57540"/>
        <dbReference type="ChEBI" id="CHEBI:57595"/>
        <dbReference type="ChEBI" id="CHEBI:57699"/>
        <dbReference type="ChEBI" id="CHEBI:57945"/>
        <dbReference type="EC" id="1.1.1.23"/>
    </reaction>
</comment>
<dbReference type="PROSITE" id="PS00611">
    <property type="entry name" value="HISOL_DEHYDROGENASE"/>
    <property type="match status" value="1"/>
</dbReference>
<dbReference type="RefSeq" id="WP_170202152.1">
    <property type="nucleotide sequence ID" value="NZ_CP051685.1"/>
</dbReference>
<sequence>MQQNTDQDSARIQVRKLDSSGAGFQQQLSTLLAFEAETDDAIESAVATILADVKRRGDAAVLEYTNKFDRIPGGAASMAAFDIGQDELQQALAALPDAQRAALQVAAERIRVFHERQKQELNGFTYTEADGTVLGQRVTPLDRVGIYVPGGKAAYPSSVLMNAIPAQVAGVKEIVMVVPTPDGVKNRMVLAAAAIAGVTRVITIGGAQAVGALAYGTETIGAVDKIVGPGNAYVAAAKRRVFGTVGIDMIAGPSEILVLCDGSTDPDWVAMDLFSQAEHDELAQAILLCPDAEYIARVEASIHKLLPTMPRRATIATSMSDRGALVKVRDMDEACAIANHIAAEHLEISAAEPQQWADQIRHAGAMFLGRFSSESLGDYCCGPNHVLPTSRTARFSSPLGVYDFQKRSSVLFVSEAGAQTLGKVAAELAYGEGLQAHARSAELRLQAGVGNDDSTPS</sequence>
<keyword evidence="8 13" id="KW-0862">Zinc</keyword>
<evidence type="ECO:0000256" key="3">
    <source>
        <dbReference type="ARBA" id="ARBA00010178"/>
    </source>
</evidence>